<proteinExistence type="predicted"/>
<dbReference type="GO" id="GO:0006897">
    <property type="term" value="P:endocytosis"/>
    <property type="evidence" value="ECO:0007669"/>
    <property type="project" value="TreeGrafter"/>
</dbReference>
<dbReference type="GO" id="GO:0005737">
    <property type="term" value="C:cytoplasm"/>
    <property type="evidence" value="ECO:0007669"/>
    <property type="project" value="TreeGrafter"/>
</dbReference>
<dbReference type="EMBL" id="JAHRHY010000002">
    <property type="protein sequence ID" value="KAG9071546.1"/>
    <property type="molecule type" value="Genomic_DNA"/>
</dbReference>
<dbReference type="SMART" id="SM00027">
    <property type="entry name" value="EH"/>
    <property type="match status" value="2"/>
</dbReference>
<dbReference type="GO" id="GO:0016197">
    <property type="term" value="P:endosomal transport"/>
    <property type="evidence" value="ECO:0007669"/>
    <property type="project" value="TreeGrafter"/>
</dbReference>
<dbReference type="Gene3D" id="1.10.287.1490">
    <property type="match status" value="1"/>
</dbReference>
<dbReference type="Gene3D" id="1.10.238.10">
    <property type="entry name" value="EF-hand"/>
    <property type="match status" value="2"/>
</dbReference>
<dbReference type="PANTHER" id="PTHR11216">
    <property type="entry name" value="EH DOMAIN"/>
    <property type="match status" value="1"/>
</dbReference>
<gene>
    <name evidence="5" type="ORF">KI688_005758</name>
</gene>
<dbReference type="PROSITE" id="PS50031">
    <property type="entry name" value="EH"/>
    <property type="match status" value="1"/>
</dbReference>
<feature type="region of interest" description="Disordered" evidence="2">
    <location>
        <begin position="517"/>
        <end position="555"/>
    </location>
</feature>
<name>A0A9P8BXS5_9FUNG</name>
<dbReference type="SUPFAM" id="SSF47473">
    <property type="entry name" value="EF-hand"/>
    <property type="match status" value="2"/>
</dbReference>
<evidence type="ECO:0000259" key="4">
    <source>
        <dbReference type="PROSITE" id="PS50222"/>
    </source>
</evidence>
<feature type="domain" description="EH" evidence="3">
    <location>
        <begin position="139"/>
        <end position="229"/>
    </location>
</feature>
<feature type="region of interest" description="Disordered" evidence="2">
    <location>
        <begin position="314"/>
        <end position="347"/>
    </location>
</feature>
<dbReference type="Pfam" id="PF12763">
    <property type="entry name" value="EH"/>
    <property type="match status" value="1"/>
</dbReference>
<feature type="compositionally biased region" description="Polar residues" evidence="2">
    <location>
        <begin position="323"/>
        <end position="338"/>
    </location>
</feature>
<protein>
    <recommendedName>
        <fullName evidence="7">Epidermal growth factor receptor substrate 15-like 1</fullName>
    </recommendedName>
</protein>
<evidence type="ECO:0000313" key="5">
    <source>
        <dbReference type="EMBL" id="KAG9071546.1"/>
    </source>
</evidence>
<evidence type="ECO:0000259" key="3">
    <source>
        <dbReference type="PROSITE" id="PS50031"/>
    </source>
</evidence>
<dbReference type="AlphaFoldDB" id="A0A9P8BXS5"/>
<feature type="compositionally biased region" description="Polar residues" evidence="2">
    <location>
        <begin position="269"/>
        <end position="278"/>
    </location>
</feature>
<feature type="coiled-coil region" evidence="1">
    <location>
        <begin position="356"/>
        <end position="425"/>
    </location>
</feature>
<evidence type="ECO:0000313" key="6">
    <source>
        <dbReference type="Proteomes" id="UP000707451"/>
    </source>
</evidence>
<feature type="compositionally biased region" description="Polar residues" evidence="2">
    <location>
        <begin position="112"/>
        <end position="125"/>
    </location>
</feature>
<evidence type="ECO:0000256" key="1">
    <source>
        <dbReference type="SAM" id="Coils"/>
    </source>
</evidence>
<dbReference type="CDD" id="cd00052">
    <property type="entry name" value="EH"/>
    <property type="match status" value="1"/>
</dbReference>
<dbReference type="OrthoDB" id="524326at2759"/>
<evidence type="ECO:0008006" key="7">
    <source>
        <dbReference type="Google" id="ProtNLM"/>
    </source>
</evidence>
<accession>A0A9P8BXS5</accession>
<reference evidence="5" key="1">
    <citation type="submission" date="2021-06" db="EMBL/GenBank/DDBJ databases">
        <title>Genome Sequence of Mortierella hyaline Strain SCG-10, a Cold-Adapted, Nitrate-Reducing Fungus Isolated from Soil in Minnesota, USA.</title>
        <authorList>
            <person name="Aldossari N."/>
        </authorList>
    </citation>
    <scope>NUCLEOTIDE SEQUENCE</scope>
    <source>
        <strain evidence="5">SCG-10</strain>
    </source>
</reference>
<dbReference type="SMART" id="SM00054">
    <property type="entry name" value="EFh"/>
    <property type="match status" value="2"/>
</dbReference>
<dbReference type="PROSITE" id="PS50222">
    <property type="entry name" value="EF_HAND_2"/>
    <property type="match status" value="1"/>
</dbReference>
<organism evidence="5 6">
    <name type="scientific">Linnemannia hyalina</name>
    <dbReference type="NCBI Taxonomy" id="64524"/>
    <lineage>
        <taxon>Eukaryota</taxon>
        <taxon>Fungi</taxon>
        <taxon>Fungi incertae sedis</taxon>
        <taxon>Mucoromycota</taxon>
        <taxon>Mortierellomycotina</taxon>
        <taxon>Mortierellomycetes</taxon>
        <taxon>Mortierellales</taxon>
        <taxon>Mortierellaceae</taxon>
        <taxon>Linnemannia</taxon>
    </lineage>
</organism>
<evidence type="ECO:0000256" key="2">
    <source>
        <dbReference type="SAM" id="MobiDB-lite"/>
    </source>
</evidence>
<sequence>MAVGPVGGLVDGDKAREVFLKSKLPVDKLGSLDLTDFTIAMFYIQRTMDGSISTLPTTLPPSVLKAAAGSAAGVGLMSSPVLSAQTLARQVTGGSLGIQNPAVTRQMTGSMSLSSSPLAKQNTGGLSADSIPWEITPDEKAKFDRFFDHLDANGDGVVEGEEAGRFFMKSRLPESVLAQIWDLSDITKTGSLNKDEFAVAMFLISRKNASNDPIPKTLPLSLVPPSFRARAALSQPSSQIDDFFSGEAYDKPSRNSTPNVAEDPFRSTRPLSHKQQPSMPVDLFDLPLTISSSSSQSNKTSDSLPLAFIDLPLTTSSSSSSSPQTNKTRAAQSNGNQDLRTKLANGDDDLSIGSKLNQEIKAVKDLQAERAQLEEQISRAQDMRGMMEQRLSNLKTQKERESKTVDDLKSSLASMESEMANLRMAIGVSKRELEVAQEDKRSFLKALAEGREESLELKASLQRSCDEVVELRKDLEARMRMLGLDPVDFPVVPGPGPGPGPGGAMLHVEVVERNGHVTRGPQFVRDDSIAISPRQRNPEFREPEPVRLEIRGPQG</sequence>
<dbReference type="GO" id="GO:0005886">
    <property type="term" value="C:plasma membrane"/>
    <property type="evidence" value="ECO:0007669"/>
    <property type="project" value="TreeGrafter"/>
</dbReference>
<dbReference type="InterPro" id="IPR011992">
    <property type="entry name" value="EF-hand-dom_pair"/>
</dbReference>
<keyword evidence="6" id="KW-1185">Reference proteome</keyword>
<dbReference type="PANTHER" id="PTHR11216:SF170">
    <property type="entry name" value="DYNAMIN ASSOCIATED PROTEIN 160, ISOFORM D"/>
    <property type="match status" value="1"/>
</dbReference>
<feature type="domain" description="EF-hand" evidence="4">
    <location>
        <begin position="138"/>
        <end position="173"/>
    </location>
</feature>
<feature type="region of interest" description="Disordered" evidence="2">
    <location>
        <begin position="112"/>
        <end position="131"/>
    </location>
</feature>
<keyword evidence="1" id="KW-0175">Coiled coil</keyword>
<dbReference type="Proteomes" id="UP000707451">
    <property type="component" value="Unassembled WGS sequence"/>
</dbReference>
<dbReference type="InterPro" id="IPR000261">
    <property type="entry name" value="EH_dom"/>
</dbReference>
<dbReference type="InterPro" id="IPR002048">
    <property type="entry name" value="EF_hand_dom"/>
</dbReference>
<dbReference type="GO" id="GO:0005509">
    <property type="term" value="F:calcium ion binding"/>
    <property type="evidence" value="ECO:0007669"/>
    <property type="project" value="InterPro"/>
</dbReference>
<feature type="region of interest" description="Disordered" evidence="2">
    <location>
        <begin position="243"/>
        <end position="279"/>
    </location>
</feature>
<comment type="caution">
    <text evidence="5">The sequence shown here is derived from an EMBL/GenBank/DDBJ whole genome shotgun (WGS) entry which is preliminary data.</text>
</comment>
<feature type="compositionally biased region" description="Basic and acidic residues" evidence="2">
    <location>
        <begin position="536"/>
        <end position="555"/>
    </location>
</feature>